<accession>A0A9D1I0E8</accession>
<dbReference type="Gene3D" id="3.30.160.250">
    <property type="match status" value="1"/>
</dbReference>
<dbReference type="Proteomes" id="UP000824090">
    <property type="component" value="Unassembled WGS sequence"/>
</dbReference>
<evidence type="ECO:0000313" key="3">
    <source>
        <dbReference type="Proteomes" id="UP000824090"/>
    </source>
</evidence>
<gene>
    <name evidence="2" type="ORF">IAC50_04165</name>
</gene>
<name>A0A9D1I0E8_9FIRM</name>
<dbReference type="Pfam" id="PF15919">
    <property type="entry name" value="HicB_lk_antitox"/>
    <property type="match status" value="1"/>
</dbReference>
<dbReference type="InterPro" id="IPR035069">
    <property type="entry name" value="TTHA1013/TTHA0281-like"/>
</dbReference>
<organism evidence="2 3">
    <name type="scientific">Candidatus Allocopromorpha excrementigallinarum</name>
    <dbReference type="NCBI Taxonomy" id="2840742"/>
    <lineage>
        <taxon>Bacteria</taxon>
        <taxon>Bacillati</taxon>
        <taxon>Bacillota</taxon>
        <taxon>Clostridia</taxon>
        <taxon>Eubacteriales</taxon>
        <taxon>Eubacteriaceae</taxon>
        <taxon>Eubacteriaceae incertae sedis</taxon>
        <taxon>Candidatus Allocopromorpha</taxon>
    </lineage>
</organism>
<protein>
    <submittedName>
        <fullName evidence="2">Type II toxin-antitoxin system HicB family antitoxin</fullName>
    </submittedName>
</protein>
<dbReference type="EMBL" id="DVMP01000079">
    <property type="protein sequence ID" value="HIU25667.1"/>
    <property type="molecule type" value="Genomic_DNA"/>
</dbReference>
<feature type="domain" description="HicB-like antitoxin of toxin-antitoxin system" evidence="1">
    <location>
        <begin position="5"/>
        <end position="104"/>
    </location>
</feature>
<evidence type="ECO:0000259" key="1">
    <source>
        <dbReference type="Pfam" id="PF15919"/>
    </source>
</evidence>
<dbReference type="SUPFAM" id="SSF143100">
    <property type="entry name" value="TTHA1013/TTHA0281-like"/>
    <property type="match status" value="1"/>
</dbReference>
<reference evidence="2" key="1">
    <citation type="submission" date="2020-10" db="EMBL/GenBank/DDBJ databases">
        <authorList>
            <person name="Gilroy R."/>
        </authorList>
    </citation>
    <scope>NUCLEOTIDE SEQUENCE</scope>
    <source>
        <strain evidence="2">ChiHcec3-6078</strain>
    </source>
</reference>
<sequence>MRYAYPAVFTPETDGGFSVNFPDLEGCYTCGDDMPDALMMAEDVLVLVLYEYESEGKVIPTPSKADGFDLSDGEFVNYVPCDTMEYRKRFNNKAVKKTLTIPEWLNEAAQESNVNFSLVLQEALKEKLEYRSKSKTKAPIAGS</sequence>
<comment type="caution">
    <text evidence="2">The sequence shown here is derived from an EMBL/GenBank/DDBJ whole genome shotgun (WGS) entry which is preliminary data.</text>
</comment>
<dbReference type="AlphaFoldDB" id="A0A9D1I0E8"/>
<evidence type="ECO:0000313" key="2">
    <source>
        <dbReference type="EMBL" id="HIU25667.1"/>
    </source>
</evidence>
<dbReference type="InterPro" id="IPR031807">
    <property type="entry name" value="HicB-like"/>
</dbReference>
<proteinExistence type="predicted"/>
<reference evidence="2" key="2">
    <citation type="journal article" date="2021" name="PeerJ">
        <title>Extensive microbial diversity within the chicken gut microbiome revealed by metagenomics and culture.</title>
        <authorList>
            <person name="Gilroy R."/>
            <person name="Ravi A."/>
            <person name="Getino M."/>
            <person name="Pursley I."/>
            <person name="Horton D.L."/>
            <person name="Alikhan N.F."/>
            <person name="Baker D."/>
            <person name="Gharbi K."/>
            <person name="Hall N."/>
            <person name="Watson M."/>
            <person name="Adriaenssens E.M."/>
            <person name="Foster-Nyarko E."/>
            <person name="Jarju S."/>
            <person name="Secka A."/>
            <person name="Antonio M."/>
            <person name="Oren A."/>
            <person name="Chaudhuri R.R."/>
            <person name="La Ragione R."/>
            <person name="Hildebrand F."/>
            <person name="Pallen M.J."/>
        </authorList>
    </citation>
    <scope>NUCLEOTIDE SEQUENCE</scope>
    <source>
        <strain evidence="2">ChiHcec3-6078</strain>
    </source>
</reference>